<comment type="caution">
    <text evidence="2">The sequence shown here is derived from an EMBL/GenBank/DDBJ whole genome shotgun (WGS) entry which is preliminary data.</text>
</comment>
<dbReference type="InterPro" id="IPR036518">
    <property type="entry name" value="CobE/GbiG_C_sf"/>
</dbReference>
<protein>
    <submittedName>
        <fullName evidence="2">Cobalt-precorrin 5A hydrolase</fullName>
    </submittedName>
</protein>
<accession>A0A2A2AB52</accession>
<dbReference type="SUPFAM" id="SSF159664">
    <property type="entry name" value="CobE/GbiG C-terminal domain-like"/>
    <property type="match status" value="1"/>
</dbReference>
<feature type="domain" description="CobE/GbiG C-terminal" evidence="1">
    <location>
        <begin position="37"/>
        <end position="164"/>
    </location>
</feature>
<dbReference type="Pfam" id="PF01890">
    <property type="entry name" value="CbiG_C"/>
    <property type="match status" value="1"/>
</dbReference>
<reference evidence="2 3" key="1">
    <citation type="submission" date="2017-08" db="EMBL/GenBank/DDBJ databases">
        <title>WGS of Clinical strains of the CDC Group NO-1 linked to zoonotic infections in humans.</title>
        <authorList>
            <person name="Bernier A.-M."/>
            <person name="Bernard K."/>
        </authorList>
    </citation>
    <scope>NUCLEOTIDE SEQUENCE [LARGE SCALE GENOMIC DNA]</scope>
    <source>
        <strain evidence="2 3">NML03-0146</strain>
    </source>
</reference>
<dbReference type="GO" id="GO:0016787">
    <property type="term" value="F:hydrolase activity"/>
    <property type="evidence" value="ECO:0007669"/>
    <property type="project" value="UniProtKB-KW"/>
</dbReference>
<dbReference type="Gene3D" id="3.30.420.180">
    <property type="entry name" value="CobE/GbiG C-terminal domain"/>
    <property type="match status" value="1"/>
</dbReference>
<dbReference type="InterPro" id="IPR002750">
    <property type="entry name" value="CobE/GbiG_C"/>
</dbReference>
<dbReference type="AlphaFoldDB" id="A0A2A2AB52"/>
<gene>
    <name evidence="2" type="ORF">CK620_03590</name>
</gene>
<dbReference type="EMBL" id="NSJF01000002">
    <property type="protein sequence ID" value="PAT35023.1"/>
    <property type="molecule type" value="Genomic_DNA"/>
</dbReference>
<name>A0A2A2AB52_9BURK</name>
<evidence type="ECO:0000313" key="3">
    <source>
        <dbReference type="Proteomes" id="UP000217999"/>
    </source>
</evidence>
<keyword evidence="2" id="KW-0378">Hydrolase</keyword>
<evidence type="ECO:0000313" key="2">
    <source>
        <dbReference type="EMBL" id="PAT35023.1"/>
    </source>
</evidence>
<dbReference type="Proteomes" id="UP000217999">
    <property type="component" value="Unassembled WGS sequence"/>
</dbReference>
<proteinExistence type="predicted"/>
<sequence length="174" mass="17564">MAAAHAIGPTLRALHARAASFDLMTPPCPPDAAPARLVLGIGLRASAQAAALHALWQRAQALLPALTPAAVQAVAALPHRAAHPALAQWLAECGLGRAHTVAVPPQMLAAQPTHTASPQSLARYGCGSVAEACALWAAAGTQGRSSLLLPRLVAACGSATLAVAIPSGLSRLQR</sequence>
<dbReference type="GO" id="GO:0009236">
    <property type="term" value="P:cobalamin biosynthetic process"/>
    <property type="evidence" value="ECO:0007669"/>
    <property type="project" value="InterPro"/>
</dbReference>
<organism evidence="2 3">
    <name type="scientific">Vandammella animalimorsus</name>
    <dbReference type="NCBI Taxonomy" id="2029117"/>
    <lineage>
        <taxon>Bacteria</taxon>
        <taxon>Pseudomonadati</taxon>
        <taxon>Pseudomonadota</taxon>
        <taxon>Betaproteobacteria</taxon>
        <taxon>Burkholderiales</taxon>
        <taxon>Comamonadaceae</taxon>
        <taxon>Vandammella</taxon>
    </lineage>
</organism>
<evidence type="ECO:0000259" key="1">
    <source>
        <dbReference type="Pfam" id="PF01890"/>
    </source>
</evidence>